<dbReference type="Proteomes" id="UP000237105">
    <property type="component" value="Unassembled WGS sequence"/>
</dbReference>
<evidence type="ECO:0000313" key="3">
    <source>
        <dbReference type="Proteomes" id="UP000237105"/>
    </source>
</evidence>
<gene>
    <name evidence="2" type="ORF">PanWU01x14_261830</name>
</gene>
<dbReference type="OrthoDB" id="1855887at2759"/>
<dbReference type="AlphaFoldDB" id="A0A2P5B8A7"/>
<dbReference type="InterPro" id="IPR005174">
    <property type="entry name" value="KIB1-4_b-propeller"/>
</dbReference>
<comment type="caution">
    <text evidence="2">The sequence shown here is derived from an EMBL/GenBank/DDBJ whole genome shotgun (WGS) entry which is preliminary data.</text>
</comment>
<dbReference type="PANTHER" id="PTHR44259">
    <property type="entry name" value="OS07G0183000 PROTEIN-RELATED"/>
    <property type="match status" value="1"/>
</dbReference>
<dbReference type="STRING" id="3476.A0A2P5B8A7"/>
<feature type="domain" description="KIB1-4 beta-propeller" evidence="1">
    <location>
        <begin position="2"/>
        <end position="228"/>
    </location>
</feature>
<reference evidence="3" key="1">
    <citation type="submission" date="2016-06" db="EMBL/GenBank/DDBJ databases">
        <title>Parallel loss of symbiosis genes in relatives of nitrogen-fixing non-legume Parasponia.</title>
        <authorList>
            <person name="Van Velzen R."/>
            <person name="Holmer R."/>
            <person name="Bu F."/>
            <person name="Rutten L."/>
            <person name="Van Zeijl A."/>
            <person name="Liu W."/>
            <person name="Santuari L."/>
            <person name="Cao Q."/>
            <person name="Sharma T."/>
            <person name="Shen D."/>
            <person name="Roswanjaya Y."/>
            <person name="Wardhani T."/>
            <person name="Kalhor M.S."/>
            <person name="Jansen J."/>
            <person name="Van den Hoogen J."/>
            <person name="Gungor B."/>
            <person name="Hartog M."/>
            <person name="Hontelez J."/>
            <person name="Verver J."/>
            <person name="Yang W.-C."/>
            <person name="Schijlen E."/>
            <person name="Repin R."/>
            <person name="Schilthuizen M."/>
            <person name="Schranz E."/>
            <person name="Heidstra R."/>
            <person name="Miyata K."/>
            <person name="Fedorova E."/>
            <person name="Kohlen W."/>
            <person name="Bisseling T."/>
            <person name="Smit S."/>
            <person name="Geurts R."/>
        </authorList>
    </citation>
    <scope>NUCLEOTIDE SEQUENCE [LARGE SCALE GENOMIC DNA]</scope>
    <source>
        <strain evidence="3">cv. WU1-14</strain>
    </source>
</reference>
<evidence type="ECO:0000313" key="2">
    <source>
        <dbReference type="EMBL" id="PON45040.1"/>
    </source>
</evidence>
<dbReference type="InterPro" id="IPR050942">
    <property type="entry name" value="F-box_BR-signaling"/>
</dbReference>
<organism evidence="2 3">
    <name type="scientific">Parasponia andersonii</name>
    <name type="common">Sponia andersonii</name>
    <dbReference type="NCBI Taxonomy" id="3476"/>
    <lineage>
        <taxon>Eukaryota</taxon>
        <taxon>Viridiplantae</taxon>
        <taxon>Streptophyta</taxon>
        <taxon>Embryophyta</taxon>
        <taxon>Tracheophyta</taxon>
        <taxon>Spermatophyta</taxon>
        <taxon>Magnoliopsida</taxon>
        <taxon>eudicotyledons</taxon>
        <taxon>Gunneridae</taxon>
        <taxon>Pentapetalae</taxon>
        <taxon>rosids</taxon>
        <taxon>fabids</taxon>
        <taxon>Rosales</taxon>
        <taxon>Cannabaceae</taxon>
        <taxon>Parasponia</taxon>
    </lineage>
</organism>
<evidence type="ECO:0000259" key="1">
    <source>
        <dbReference type="Pfam" id="PF03478"/>
    </source>
</evidence>
<name>A0A2P5B8A7_PARAD</name>
<dbReference type="PANTHER" id="PTHR44259:SF107">
    <property type="entry name" value="F-BOX PROTEIN SKIP23-LIKE"/>
    <property type="match status" value="1"/>
</dbReference>
<sequence length="262" mass="30269">MSNEMVYLPPLIPPTEEDEEEHNPDILENYIYKITTFTPDPIAKSNDLICVAIYGDYQQLAYIRPTEDVTWTFVVGMEDVLIEDVVYFNHKFYAITYAGELMCFNVTNPNLKLVAREIPKVDKEYFCQKKYLVEYGELVQIQRFVVHTRSGFDPDTIKFKIFKWHFDGWLETKNLDDAAFFLGDNSSISVLASNFVGCQGNCIYFTQDKDTLPLSLGDCGSRDLGAYNVENGTLTTCFTIDTKIFPRLRKRPIWILPSLDMY</sequence>
<accession>A0A2P5B8A7</accession>
<keyword evidence="3" id="KW-1185">Reference proteome</keyword>
<dbReference type="EMBL" id="JXTB01000338">
    <property type="protein sequence ID" value="PON45040.1"/>
    <property type="molecule type" value="Genomic_DNA"/>
</dbReference>
<dbReference type="Pfam" id="PF03478">
    <property type="entry name" value="Beta-prop_KIB1-4"/>
    <property type="match status" value="1"/>
</dbReference>
<protein>
    <recommendedName>
        <fullName evidence="1">KIB1-4 beta-propeller domain-containing protein</fullName>
    </recommendedName>
</protein>
<proteinExistence type="predicted"/>